<dbReference type="InParanoid" id="A0A2S8SPW3"/>
<evidence type="ECO:0000256" key="1">
    <source>
        <dbReference type="ARBA" id="ARBA00004651"/>
    </source>
</evidence>
<protein>
    <submittedName>
        <fullName evidence="8">Membrane protein DedA, SNARE-associated domain</fullName>
    </submittedName>
</protein>
<keyword evidence="4 6" id="KW-1133">Transmembrane helix</keyword>
<dbReference type="InterPro" id="IPR032816">
    <property type="entry name" value="VTT_dom"/>
</dbReference>
<sequence>MLDWITHLMNSLGYPAIVFLMFLENFFPSELVMPLAGFTVKLGHLSLLGVIVAGTFGAVLNALPPFFLSRAVGEKRLRAWVDKHGKWLTLSGKDIDRAEGWFLRHGGWAVFFCRMIPGLRYLISIPAGLGEMKLAPFLGTSALGVGLWSGILAYVGYLLGENYQKVHRYLGPVAYLVLAALVTGFIVRVAGQNRQGDKSWTPKV</sequence>
<keyword evidence="3 6" id="KW-0812">Transmembrane</keyword>
<dbReference type="OrthoDB" id="9813426at2"/>
<dbReference type="AlphaFoldDB" id="A0A2S8SPW3"/>
<dbReference type="FunCoup" id="A0A2S8SPW3">
    <property type="interactions" value="293"/>
</dbReference>
<organism evidence="8 9">
    <name type="scientific">Abditibacterium utsteinense</name>
    <dbReference type="NCBI Taxonomy" id="1960156"/>
    <lineage>
        <taxon>Bacteria</taxon>
        <taxon>Pseudomonadati</taxon>
        <taxon>Abditibacteriota</taxon>
        <taxon>Abditibacteriia</taxon>
        <taxon>Abditibacteriales</taxon>
        <taxon>Abditibacteriaceae</taxon>
        <taxon>Abditibacterium</taxon>
    </lineage>
</organism>
<dbReference type="PANTHER" id="PTHR42709">
    <property type="entry name" value="ALKALINE PHOSPHATASE LIKE PROTEIN"/>
    <property type="match status" value="1"/>
</dbReference>
<dbReference type="Pfam" id="PF09335">
    <property type="entry name" value="VTT_dom"/>
    <property type="match status" value="1"/>
</dbReference>
<proteinExistence type="predicted"/>
<accession>A0A2S8SPW3</accession>
<dbReference type="InterPro" id="IPR051311">
    <property type="entry name" value="DedA_domain"/>
</dbReference>
<keyword evidence="9" id="KW-1185">Reference proteome</keyword>
<name>A0A2S8SPW3_9BACT</name>
<feature type="transmembrane region" description="Helical" evidence="6">
    <location>
        <begin position="106"/>
        <end position="123"/>
    </location>
</feature>
<feature type="transmembrane region" description="Helical" evidence="6">
    <location>
        <begin position="169"/>
        <end position="190"/>
    </location>
</feature>
<feature type="domain" description="VTT" evidence="7">
    <location>
        <begin position="27"/>
        <end position="157"/>
    </location>
</feature>
<dbReference type="GO" id="GO:0005886">
    <property type="term" value="C:plasma membrane"/>
    <property type="evidence" value="ECO:0007669"/>
    <property type="project" value="UniProtKB-SubCell"/>
</dbReference>
<gene>
    <name evidence="8" type="ORF">B1R32_12121</name>
</gene>
<evidence type="ECO:0000256" key="4">
    <source>
        <dbReference type="ARBA" id="ARBA00022989"/>
    </source>
</evidence>
<evidence type="ECO:0000256" key="6">
    <source>
        <dbReference type="SAM" id="Phobius"/>
    </source>
</evidence>
<evidence type="ECO:0000313" key="8">
    <source>
        <dbReference type="EMBL" id="PQV62809.1"/>
    </source>
</evidence>
<dbReference type="EMBL" id="NIGF01000021">
    <property type="protein sequence ID" value="PQV62809.1"/>
    <property type="molecule type" value="Genomic_DNA"/>
</dbReference>
<feature type="transmembrane region" description="Helical" evidence="6">
    <location>
        <begin position="135"/>
        <end position="157"/>
    </location>
</feature>
<evidence type="ECO:0000259" key="7">
    <source>
        <dbReference type="Pfam" id="PF09335"/>
    </source>
</evidence>
<evidence type="ECO:0000313" key="9">
    <source>
        <dbReference type="Proteomes" id="UP000237684"/>
    </source>
</evidence>
<keyword evidence="2" id="KW-1003">Cell membrane</keyword>
<dbReference type="Proteomes" id="UP000237684">
    <property type="component" value="Unassembled WGS sequence"/>
</dbReference>
<comment type="caution">
    <text evidence="8">The sequence shown here is derived from an EMBL/GenBank/DDBJ whole genome shotgun (WGS) entry which is preliminary data.</text>
</comment>
<reference evidence="8 9" key="1">
    <citation type="journal article" date="2018" name="Syst. Appl. Microbiol.">
        <title>Abditibacterium utsteinense sp. nov., the first cultivated member of candidate phylum FBP, isolated from ice-free Antarctic soil samples.</title>
        <authorList>
            <person name="Tahon G."/>
            <person name="Tytgat B."/>
            <person name="Lebbe L."/>
            <person name="Carlier A."/>
            <person name="Willems A."/>
        </authorList>
    </citation>
    <scope>NUCLEOTIDE SEQUENCE [LARGE SCALE GENOMIC DNA]</scope>
    <source>
        <strain evidence="8 9">LMG 29911</strain>
    </source>
</reference>
<feature type="transmembrane region" description="Helical" evidence="6">
    <location>
        <begin position="45"/>
        <end position="67"/>
    </location>
</feature>
<dbReference type="RefSeq" id="WP_106381045.1">
    <property type="nucleotide sequence ID" value="NZ_NIGF01000021.1"/>
</dbReference>
<comment type="subcellular location">
    <subcellularLocation>
        <location evidence="1">Cell membrane</location>
        <topology evidence="1">Multi-pass membrane protein</topology>
    </subcellularLocation>
</comment>
<evidence type="ECO:0000256" key="3">
    <source>
        <dbReference type="ARBA" id="ARBA00022692"/>
    </source>
</evidence>
<feature type="transmembrane region" description="Helical" evidence="6">
    <location>
        <begin position="12"/>
        <end position="33"/>
    </location>
</feature>
<evidence type="ECO:0000256" key="5">
    <source>
        <dbReference type="ARBA" id="ARBA00023136"/>
    </source>
</evidence>
<keyword evidence="5 6" id="KW-0472">Membrane</keyword>
<evidence type="ECO:0000256" key="2">
    <source>
        <dbReference type="ARBA" id="ARBA00022475"/>
    </source>
</evidence>
<dbReference type="PANTHER" id="PTHR42709:SF6">
    <property type="entry name" value="UNDECAPRENYL PHOSPHATE TRANSPORTER A"/>
    <property type="match status" value="1"/>
</dbReference>